<dbReference type="HOGENOM" id="CLU_2438499_0_0_6"/>
<protein>
    <submittedName>
        <fullName evidence="2">Uncharacterized protein</fullName>
    </submittedName>
</protein>
<keyword evidence="1" id="KW-0812">Transmembrane</keyword>
<evidence type="ECO:0000313" key="2">
    <source>
        <dbReference type="EMBL" id="ETF06163.1"/>
    </source>
</evidence>
<comment type="caution">
    <text evidence="2">The sequence shown here is derived from an EMBL/GenBank/DDBJ whole genome shotgun (WGS) entry which is preliminary data.</text>
</comment>
<feature type="transmembrane region" description="Helical" evidence="1">
    <location>
        <begin position="45"/>
        <end position="71"/>
    </location>
</feature>
<organism evidence="2 3">
    <name type="scientific">Pseudomonas moraviensis R28-S</name>
    <dbReference type="NCBI Taxonomy" id="1395516"/>
    <lineage>
        <taxon>Bacteria</taxon>
        <taxon>Pseudomonadati</taxon>
        <taxon>Pseudomonadota</taxon>
        <taxon>Gammaproteobacteria</taxon>
        <taxon>Pseudomonadales</taxon>
        <taxon>Pseudomonadaceae</taxon>
        <taxon>Pseudomonas</taxon>
    </lineage>
</organism>
<evidence type="ECO:0000313" key="3">
    <source>
        <dbReference type="Proteomes" id="UP000024771"/>
    </source>
</evidence>
<name>V8R3D5_9PSED</name>
<evidence type="ECO:0000256" key="1">
    <source>
        <dbReference type="SAM" id="Phobius"/>
    </source>
</evidence>
<reference evidence="2 3" key="1">
    <citation type="journal article" date="2014" name="Genome Announc.">
        <title>Draft Genome Sequence of Pseudomonas moraviensis R28-S.</title>
        <authorList>
            <person name="Hunter S.S."/>
            <person name="Yano H."/>
            <person name="Loftie-Eaton W."/>
            <person name="Hughes J."/>
            <person name="De Gelder L."/>
            <person name="Stragier P."/>
            <person name="De Vos P."/>
            <person name="Settles M.L."/>
            <person name="Top E.M."/>
        </authorList>
    </citation>
    <scope>NUCLEOTIDE SEQUENCE [LARGE SCALE GENOMIC DNA]</scope>
    <source>
        <strain evidence="3">R28</strain>
    </source>
</reference>
<keyword evidence="1" id="KW-0472">Membrane</keyword>
<dbReference type="AlphaFoldDB" id="V8R3D5"/>
<dbReference type="EMBL" id="AYMZ01000010">
    <property type="protein sequence ID" value="ETF06163.1"/>
    <property type="molecule type" value="Genomic_DNA"/>
</dbReference>
<accession>V8R3D5</accession>
<keyword evidence="1" id="KW-1133">Transmembrane helix</keyword>
<proteinExistence type="predicted"/>
<gene>
    <name evidence="2" type="ORF">PMO01_21885</name>
</gene>
<sequence>MSLWAVDVCRDVAGHDIGRGQGFAGVGKQAFVVLVWSDLEHGAGFVGLVGVGGWFQVVVLRTVGGVVAFFLSRGIGRGKCFRFRGDWVLV</sequence>
<dbReference type="Proteomes" id="UP000024771">
    <property type="component" value="Chromosome"/>
</dbReference>